<evidence type="ECO:0000313" key="4">
    <source>
        <dbReference type="EMBL" id="GAH65559.1"/>
    </source>
</evidence>
<keyword evidence="3" id="KW-0694">RNA-binding</keyword>
<dbReference type="SUPFAM" id="SSF53178">
    <property type="entry name" value="Peptidyl-tRNA hydrolase-like"/>
    <property type="match status" value="1"/>
</dbReference>
<dbReference type="Gene3D" id="3.40.50.1470">
    <property type="entry name" value="Peptidyl-tRNA hydrolase"/>
    <property type="match status" value="1"/>
</dbReference>
<comment type="caution">
    <text evidence="4">The sequence shown here is derived from an EMBL/GenBank/DDBJ whole genome shotgun (WGS) entry which is preliminary data.</text>
</comment>
<reference evidence="4" key="1">
    <citation type="journal article" date="2014" name="Front. Microbiol.">
        <title>High frequency of phylogenetically diverse reductive dehalogenase-homologous genes in deep subseafloor sedimentary metagenomes.</title>
        <authorList>
            <person name="Kawai M."/>
            <person name="Futagami T."/>
            <person name="Toyoda A."/>
            <person name="Takaki Y."/>
            <person name="Nishi S."/>
            <person name="Hori S."/>
            <person name="Arai W."/>
            <person name="Tsubouchi T."/>
            <person name="Morono Y."/>
            <person name="Uchiyama I."/>
            <person name="Ito T."/>
            <person name="Fujiyama A."/>
            <person name="Inagaki F."/>
            <person name="Takami H."/>
        </authorList>
    </citation>
    <scope>NUCLEOTIDE SEQUENCE</scope>
    <source>
        <strain evidence="4">Expedition CK06-06</strain>
    </source>
</reference>
<keyword evidence="1" id="KW-0820">tRNA-binding</keyword>
<name>X1IHG4_9ZZZZ</name>
<gene>
    <name evidence="4" type="ORF">S03H2_46659</name>
</gene>
<dbReference type="InterPro" id="IPR001328">
    <property type="entry name" value="Pept_tRNA_hydro"/>
</dbReference>
<dbReference type="InterPro" id="IPR036416">
    <property type="entry name" value="Pept_tRNA_hydro_sf"/>
</dbReference>
<feature type="non-terminal residue" evidence="4">
    <location>
        <position position="1"/>
    </location>
</feature>
<evidence type="ECO:0008006" key="5">
    <source>
        <dbReference type="Google" id="ProtNLM"/>
    </source>
</evidence>
<accession>X1IHG4</accession>
<evidence type="ECO:0000256" key="2">
    <source>
        <dbReference type="ARBA" id="ARBA00022801"/>
    </source>
</evidence>
<dbReference type="GO" id="GO:0000049">
    <property type="term" value="F:tRNA binding"/>
    <property type="evidence" value="ECO:0007669"/>
    <property type="project" value="UniProtKB-KW"/>
</dbReference>
<dbReference type="PANTHER" id="PTHR17224:SF1">
    <property type="entry name" value="PEPTIDYL-TRNA HYDROLASE"/>
    <property type="match status" value="1"/>
</dbReference>
<dbReference type="Pfam" id="PF01195">
    <property type="entry name" value="Pept_tRNA_hydro"/>
    <property type="match status" value="1"/>
</dbReference>
<dbReference type="AlphaFoldDB" id="X1IHG4"/>
<dbReference type="GO" id="GO:0004045">
    <property type="term" value="F:peptidyl-tRNA hydrolase activity"/>
    <property type="evidence" value="ECO:0007669"/>
    <property type="project" value="InterPro"/>
</dbReference>
<proteinExistence type="predicted"/>
<protein>
    <recommendedName>
        <fullName evidence="5">Peptidyl-tRNA hydrolase</fullName>
    </recommendedName>
</protein>
<organism evidence="4">
    <name type="scientific">marine sediment metagenome</name>
    <dbReference type="NCBI Taxonomy" id="412755"/>
    <lineage>
        <taxon>unclassified sequences</taxon>
        <taxon>metagenomes</taxon>
        <taxon>ecological metagenomes</taxon>
    </lineage>
</organism>
<dbReference type="EMBL" id="BARU01029322">
    <property type="protein sequence ID" value="GAH65559.1"/>
    <property type="molecule type" value="Genomic_DNA"/>
</dbReference>
<dbReference type="PANTHER" id="PTHR17224">
    <property type="entry name" value="PEPTIDYL-TRNA HYDROLASE"/>
    <property type="match status" value="1"/>
</dbReference>
<sequence>PLNLWVIHDDIDLPLGKIRISKGRGAAGHKGVESIIKELKTKNFIRFRIGIQPKEFKPKNVEKFVLEKFNKDEEELVKEIIKKTAEAIEFSLKVGLAKTMSRYNK</sequence>
<evidence type="ECO:0000256" key="1">
    <source>
        <dbReference type="ARBA" id="ARBA00022555"/>
    </source>
</evidence>
<keyword evidence="2" id="KW-0378">Hydrolase</keyword>
<evidence type="ECO:0000256" key="3">
    <source>
        <dbReference type="ARBA" id="ARBA00022884"/>
    </source>
</evidence>